<keyword evidence="3" id="KW-1185">Reference proteome</keyword>
<evidence type="ECO:0000313" key="2">
    <source>
        <dbReference type="EMBL" id="GAA1217096.1"/>
    </source>
</evidence>
<evidence type="ECO:0008006" key="4">
    <source>
        <dbReference type="Google" id="ProtNLM"/>
    </source>
</evidence>
<name>A0ABN1VMF0_9ACTN</name>
<dbReference type="EMBL" id="BAAALF010000003">
    <property type="protein sequence ID" value="GAA1217096.1"/>
    <property type="molecule type" value="Genomic_DNA"/>
</dbReference>
<dbReference type="RefSeq" id="WP_344438208.1">
    <property type="nucleotide sequence ID" value="NZ_BAAALF010000003.1"/>
</dbReference>
<proteinExistence type="predicted"/>
<keyword evidence="1" id="KW-0472">Membrane</keyword>
<reference evidence="2 3" key="1">
    <citation type="journal article" date="2019" name="Int. J. Syst. Evol. Microbiol.">
        <title>The Global Catalogue of Microorganisms (GCM) 10K type strain sequencing project: providing services to taxonomists for standard genome sequencing and annotation.</title>
        <authorList>
            <consortium name="The Broad Institute Genomics Platform"/>
            <consortium name="The Broad Institute Genome Sequencing Center for Infectious Disease"/>
            <person name="Wu L."/>
            <person name="Ma J."/>
        </authorList>
    </citation>
    <scope>NUCLEOTIDE SEQUENCE [LARGE SCALE GENOMIC DNA]</scope>
    <source>
        <strain evidence="2 3">JCM 13004</strain>
    </source>
</reference>
<evidence type="ECO:0000256" key="1">
    <source>
        <dbReference type="SAM" id="Phobius"/>
    </source>
</evidence>
<keyword evidence="1" id="KW-1133">Transmembrane helix</keyword>
<gene>
    <name evidence="2" type="ORF">GCM10009665_03740</name>
</gene>
<evidence type="ECO:0000313" key="3">
    <source>
        <dbReference type="Proteomes" id="UP001500037"/>
    </source>
</evidence>
<accession>A0ABN1VMF0</accession>
<protein>
    <recommendedName>
        <fullName evidence="4">Neocarzinostatin family protein</fullName>
    </recommendedName>
</protein>
<dbReference type="Proteomes" id="UP001500037">
    <property type="component" value="Unassembled WGS sequence"/>
</dbReference>
<feature type="transmembrane region" description="Helical" evidence="1">
    <location>
        <begin position="42"/>
        <end position="64"/>
    </location>
</feature>
<comment type="caution">
    <text evidence="2">The sequence shown here is derived from an EMBL/GenBank/DDBJ whole genome shotgun (WGS) entry which is preliminary data.</text>
</comment>
<keyword evidence="1" id="KW-0812">Transmembrane</keyword>
<organism evidence="2 3">
    <name type="scientific">Kitasatospora nipponensis</name>
    <dbReference type="NCBI Taxonomy" id="258049"/>
    <lineage>
        <taxon>Bacteria</taxon>
        <taxon>Bacillati</taxon>
        <taxon>Actinomycetota</taxon>
        <taxon>Actinomycetes</taxon>
        <taxon>Kitasatosporales</taxon>
        <taxon>Streptomycetaceae</taxon>
        <taxon>Kitasatospora</taxon>
    </lineage>
</organism>
<sequence>MNEFRSLLSEELSATDPPPLGNLVGVATLHGRRARRARTVKAIGAVAGSAFALTAAAVLLGGLATGATKPVPLGAAAGAASDPASGAASADPGDALVDTTPAALLKAVLNALPGDLPTDSNAGNSANPATHEGLGVQTYVRTPQGTGMLRVFVTAGSKAAMACDADSARGSVKTRCSVDGFGQKVQVTTGLNCTQSTSVLVQHTDGATVQVNLGTCLAYQNGGNATGVLALTEEQAIALAGNQAIDVQMPTSFVSAANAYFGTLPKFS</sequence>